<dbReference type="Proteomes" id="UP001498398">
    <property type="component" value="Unassembled WGS sequence"/>
</dbReference>
<feature type="compositionally biased region" description="Polar residues" evidence="1">
    <location>
        <begin position="492"/>
        <end position="507"/>
    </location>
</feature>
<keyword evidence="2" id="KW-1133">Transmembrane helix</keyword>
<proteinExistence type="predicted"/>
<sequence length="547" mass="59263">MSDAVTIVVDDADDLLFGTDRDLFPSETLLFLNSTSDVVNDFTGAFGNTLSIVNTTTARYTVTFNGSSISLFGFTPISPPFNSTFQVASQFSGPFTRLSYPDQALGCQWYTSPPQVASNANQLIFSDLYGMAFDYALVTVGSGTDLRGKTILVDDTNPEIKWSGSWDDTINHNLKVGTTLPVDPPGSEEEKRSIHITSRSIGFTSTIIPHGNGTHDSATKGDSFTFRFAGSSVLVAGILPSIANRDVSRAAGVLTMNFTLDGNTTTRQFFSTDSQLNIFHFVYFQNDTLDPGNHTLTATVADIQGEGSVSAIIDYITYKPSFGLLVEKPVFNDDTPNSTTTSLPPPQNTSLVGKDNSDHNTPVGAIAGGVVAGVIILLALLIGGLFYYRRKRREAQRRRFRGSNIEGLGAHQTVEPFPPVFSPVTFTEITSQSPNTPSVVSPASSRERSNKWNRTEKGLQVLTVSSPTESGTVSTPTSGSNTRSGYPLYGQQVWSDSITDGQQSSGRRVTGSEVTRSDGEMAESRIRELVEREVNRYMTRTPPAYES</sequence>
<feature type="compositionally biased region" description="Basic and acidic residues" evidence="1">
    <location>
        <begin position="445"/>
        <end position="457"/>
    </location>
</feature>
<name>A0ABR1JAK3_9AGAR</name>
<evidence type="ECO:0000313" key="4">
    <source>
        <dbReference type="Proteomes" id="UP001498398"/>
    </source>
</evidence>
<organism evidence="3 4">
    <name type="scientific">Marasmiellus scandens</name>
    <dbReference type="NCBI Taxonomy" id="2682957"/>
    <lineage>
        <taxon>Eukaryota</taxon>
        <taxon>Fungi</taxon>
        <taxon>Dikarya</taxon>
        <taxon>Basidiomycota</taxon>
        <taxon>Agaricomycotina</taxon>
        <taxon>Agaricomycetes</taxon>
        <taxon>Agaricomycetidae</taxon>
        <taxon>Agaricales</taxon>
        <taxon>Marasmiineae</taxon>
        <taxon>Omphalotaceae</taxon>
        <taxon>Marasmiellus</taxon>
    </lineage>
</organism>
<evidence type="ECO:0000256" key="1">
    <source>
        <dbReference type="SAM" id="MobiDB-lite"/>
    </source>
</evidence>
<evidence type="ECO:0000313" key="3">
    <source>
        <dbReference type="EMBL" id="KAK7453501.1"/>
    </source>
</evidence>
<dbReference type="EMBL" id="JBANRG010000026">
    <property type="protein sequence ID" value="KAK7453501.1"/>
    <property type="molecule type" value="Genomic_DNA"/>
</dbReference>
<keyword evidence="2" id="KW-0812">Transmembrane</keyword>
<feature type="transmembrane region" description="Helical" evidence="2">
    <location>
        <begin position="363"/>
        <end position="388"/>
    </location>
</feature>
<comment type="caution">
    <text evidence="3">The sequence shown here is derived from an EMBL/GenBank/DDBJ whole genome shotgun (WGS) entry which is preliminary data.</text>
</comment>
<feature type="compositionally biased region" description="Polar residues" evidence="1">
    <location>
        <begin position="462"/>
        <end position="484"/>
    </location>
</feature>
<reference evidence="3 4" key="1">
    <citation type="submission" date="2024-01" db="EMBL/GenBank/DDBJ databases">
        <title>A draft genome for the cacao thread blight pathogen Marasmiellus scandens.</title>
        <authorList>
            <person name="Baruah I.K."/>
            <person name="Leung J."/>
            <person name="Bukari Y."/>
            <person name="Amoako-Attah I."/>
            <person name="Meinhardt L.W."/>
            <person name="Bailey B.A."/>
            <person name="Cohen S.P."/>
        </authorList>
    </citation>
    <scope>NUCLEOTIDE SEQUENCE [LARGE SCALE GENOMIC DNA]</scope>
    <source>
        <strain evidence="3 4">GH-19</strain>
    </source>
</reference>
<accession>A0ABR1JAK3</accession>
<gene>
    <name evidence="3" type="ORF">VKT23_011778</name>
</gene>
<feature type="region of interest" description="Disordered" evidence="1">
    <location>
        <begin position="428"/>
        <end position="523"/>
    </location>
</feature>
<feature type="compositionally biased region" description="Polar residues" evidence="1">
    <location>
        <begin position="429"/>
        <end position="444"/>
    </location>
</feature>
<protein>
    <submittedName>
        <fullName evidence="3">Uncharacterized protein</fullName>
    </submittedName>
</protein>
<keyword evidence="2" id="KW-0472">Membrane</keyword>
<dbReference type="Gene3D" id="2.60.120.260">
    <property type="entry name" value="Galactose-binding domain-like"/>
    <property type="match status" value="1"/>
</dbReference>
<evidence type="ECO:0000256" key="2">
    <source>
        <dbReference type="SAM" id="Phobius"/>
    </source>
</evidence>
<keyword evidence="4" id="KW-1185">Reference proteome</keyword>
<feature type="region of interest" description="Disordered" evidence="1">
    <location>
        <begin position="335"/>
        <end position="356"/>
    </location>
</feature>